<organism evidence="3 4">
    <name type="scientific">Podospora didyma</name>
    <dbReference type="NCBI Taxonomy" id="330526"/>
    <lineage>
        <taxon>Eukaryota</taxon>
        <taxon>Fungi</taxon>
        <taxon>Dikarya</taxon>
        <taxon>Ascomycota</taxon>
        <taxon>Pezizomycotina</taxon>
        <taxon>Sordariomycetes</taxon>
        <taxon>Sordariomycetidae</taxon>
        <taxon>Sordariales</taxon>
        <taxon>Podosporaceae</taxon>
        <taxon>Podospora</taxon>
    </lineage>
</organism>
<evidence type="ECO:0000259" key="2">
    <source>
        <dbReference type="PROSITE" id="PS50263"/>
    </source>
</evidence>
<evidence type="ECO:0000313" key="3">
    <source>
        <dbReference type="EMBL" id="KAK3377790.1"/>
    </source>
</evidence>
<feature type="region of interest" description="Disordered" evidence="1">
    <location>
        <begin position="408"/>
        <end position="458"/>
    </location>
</feature>
<comment type="caution">
    <text evidence="3">The sequence shown here is derived from an EMBL/GenBank/DDBJ whole genome shotgun (WGS) entry which is preliminary data.</text>
</comment>
<proteinExistence type="predicted"/>
<dbReference type="SUPFAM" id="SSF56317">
    <property type="entry name" value="Carbon-nitrogen hydrolase"/>
    <property type="match status" value="1"/>
</dbReference>
<feature type="region of interest" description="Disordered" evidence="1">
    <location>
        <begin position="675"/>
        <end position="734"/>
    </location>
</feature>
<name>A0AAE0NBX0_9PEZI</name>
<gene>
    <name evidence="3" type="ORF">B0H63DRAFT_225819</name>
</gene>
<feature type="compositionally biased region" description="Polar residues" evidence="1">
    <location>
        <begin position="551"/>
        <end position="572"/>
    </location>
</feature>
<dbReference type="InterPro" id="IPR003010">
    <property type="entry name" value="C-N_Hydrolase"/>
</dbReference>
<dbReference type="PANTHER" id="PTHR11750">
    <property type="entry name" value="PROTEIN N-TERMINAL AMIDASE"/>
    <property type="match status" value="1"/>
</dbReference>
<feature type="compositionally biased region" description="Polar residues" evidence="1">
    <location>
        <begin position="598"/>
        <end position="617"/>
    </location>
</feature>
<feature type="compositionally biased region" description="Basic and acidic residues" evidence="1">
    <location>
        <begin position="305"/>
        <end position="323"/>
    </location>
</feature>
<feature type="compositionally biased region" description="Basic and acidic residues" evidence="1">
    <location>
        <begin position="509"/>
        <end position="523"/>
    </location>
</feature>
<dbReference type="Pfam" id="PF00795">
    <property type="entry name" value="CN_hydrolase"/>
    <property type="match status" value="1"/>
</dbReference>
<feature type="region of interest" description="Disordered" evidence="1">
    <location>
        <begin position="295"/>
        <end position="362"/>
    </location>
</feature>
<dbReference type="GO" id="GO:0070773">
    <property type="term" value="F:protein-N-terminal glutamine amidohydrolase activity"/>
    <property type="evidence" value="ECO:0007669"/>
    <property type="project" value="InterPro"/>
</dbReference>
<dbReference type="Proteomes" id="UP001285441">
    <property type="component" value="Unassembled WGS sequence"/>
</dbReference>
<accession>A0AAE0NBX0</accession>
<dbReference type="GO" id="GO:0008418">
    <property type="term" value="F:protein-N-terminal asparagine amidohydrolase activity"/>
    <property type="evidence" value="ECO:0007669"/>
    <property type="project" value="InterPro"/>
</dbReference>
<dbReference type="GO" id="GO:0030163">
    <property type="term" value="P:protein catabolic process"/>
    <property type="evidence" value="ECO:0007669"/>
    <property type="project" value="TreeGrafter"/>
</dbReference>
<feature type="domain" description="CN hydrolase" evidence="2">
    <location>
        <begin position="1"/>
        <end position="286"/>
    </location>
</feature>
<dbReference type="Gene3D" id="3.60.110.10">
    <property type="entry name" value="Carbon-nitrogen hydrolase"/>
    <property type="match status" value="1"/>
</dbReference>
<feature type="region of interest" description="Disordered" evidence="1">
    <location>
        <begin position="498"/>
        <end position="624"/>
    </location>
</feature>
<feature type="region of interest" description="Disordered" evidence="1">
    <location>
        <begin position="748"/>
        <end position="788"/>
    </location>
</feature>
<dbReference type="InterPro" id="IPR036526">
    <property type="entry name" value="C-N_Hydrolase_sf"/>
</dbReference>
<dbReference type="PANTHER" id="PTHR11750:SF26">
    <property type="entry name" value="PROTEIN N-TERMINAL AMIDASE"/>
    <property type="match status" value="1"/>
</dbReference>
<keyword evidence="3" id="KW-0378">Hydrolase</keyword>
<dbReference type="CDD" id="cd07566">
    <property type="entry name" value="ScNTA1_like"/>
    <property type="match status" value="1"/>
</dbReference>
<dbReference type="PROSITE" id="PS50263">
    <property type="entry name" value="CN_HYDROLASE"/>
    <property type="match status" value="1"/>
</dbReference>
<feature type="compositionally biased region" description="Polar residues" evidence="1">
    <location>
        <begin position="328"/>
        <end position="354"/>
    </location>
</feature>
<reference evidence="3" key="1">
    <citation type="journal article" date="2023" name="Mol. Phylogenet. Evol.">
        <title>Genome-scale phylogeny and comparative genomics of the fungal order Sordariales.</title>
        <authorList>
            <person name="Hensen N."/>
            <person name="Bonometti L."/>
            <person name="Westerberg I."/>
            <person name="Brannstrom I.O."/>
            <person name="Guillou S."/>
            <person name="Cros-Aarteil S."/>
            <person name="Calhoun S."/>
            <person name="Haridas S."/>
            <person name="Kuo A."/>
            <person name="Mondo S."/>
            <person name="Pangilinan J."/>
            <person name="Riley R."/>
            <person name="LaButti K."/>
            <person name="Andreopoulos B."/>
            <person name="Lipzen A."/>
            <person name="Chen C."/>
            <person name="Yan M."/>
            <person name="Daum C."/>
            <person name="Ng V."/>
            <person name="Clum A."/>
            <person name="Steindorff A."/>
            <person name="Ohm R.A."/>
            <person name="Martin F."/>
            <person name="Silar P."/>
            <person name="Natvig D.O."/>
            <person name="Lalanne C."/>
            <person name="Gautier V."/>
            <person name="Ament-Velasquez S.L."/>
            <person name="Kruys A."/>
            <person name="Hutchinson M.I."/>
            <person name="Powell A.J."/>
            <person name="Barry K."/>
            <person name="Miller A.N."/>
            <person name="Grigoriev I.V."/>
            <person name="Debuchy R."/>
            <person name="Gladieux P."/>
            <person name="Hiltunen Thoren M."/>
            <person name="Johannesson H."/>
        </authorList>
    </citation>
    <scope>NUCLEOTIDE SEQUENCE</scope>
    <source>
        <strain evidence="3">CBS 232.78</strain>
    </source>
</reference>
<feature type="compositionally biased region" description="Low complexity" evidence="1">
    <location>
        <begin position="709"/>
        <end position="727"/>
    </location>
</feature>
<dbReference type="AlphaFoldDB" id="A0AAE0NBX0"/>
<feature type="compositionally biased region" description="Low complexity" evidence="1">
    <location>
        <begin position="578"/>
        <end position="593"/>
    </location>
</feature>
<dbReference type="InterPro" id="IPR039703">
    <property type="entry name" value="Nta1"/>
</dbReference>
<feature type="compositionally biased region" description="Basic and acidic residues" evidence="1">
    <location>
        <begin position="532"/>
        <end position="545"/>
    </location>
</feature>
<dbReference type="EMBL" id="JAULSW010000006">
    <property type="protein sequence ID" value="KAK3377790.1"/>
    <property type="molecule type" value="Genomic_DNA"/>
</dbReference>
<evidence type="ECO:0000313" key="4">
    <source>
        <dbReference type="Proteomes" id="UP001285441"/>
    </source>
</evidence>
<sequence>MRIGCLQFAPKVGDVSNNLNRADAVLAKADAMELDNLDLLVLPEMAFSGYNFKSAQDIMPFLEPSGSGISSLWARTTALKYDCTVAVGYPEKVDSSRRHRQRAAPEYYNSLILVNGDGETVANYRKSFLYDTDTTWAQEGQGFYGAEVDEFGKVAMGICMDINPYKFQAPWHAFEFAFHILEVNANLVILSMAWLTHEDRATFTPFSQEPDMETLTYWAQRLEPVIRSENEDEIIVVFCNRCGIEDDVVYAGTSAVLGIKNGEVSVYGLLGRGVKDLLVVNTELPPFAKLVNRPELAPADAESEASSKKERRPSESDRSESPAHRTHPSTGNAASPGISSRGRTLPPSSSTMTQKEPEPKAQEALDTCVSPCSMEPSPCDACSECDEPYKGCEGGCGGCEEHASTDELEFPETPKCPSPTPASERPKLAISTGPQSLPPPTTKNLPTGMEPGNFFTSRDLCTPPFTPFDDFPMSANEYYRFPPSAFPKTSKMHTPEEPIWPVYGGSTKIDFKKMPSRASRMEEAIVPPTRPESPKSRNTSKERPAAESPRSRNASKTRATEGSSPVTSSRSRTWPIEQTPSTTESQSTHSQRTAGSIAETQSPAERNTNQSRPTQDSKLSRVKQTIPIAASPSVFKTSFSQVEVAPAIQRPSSRMAHHGLRRSKSISNTIPLFQYQAPPIPQTPLVKSFSSSRSLSRGRQAGKREPSPAARSSRTNNNTSATPSTAAQSLHPDIKALMITEDEAFLGRTITRPENRRGRQAARGRRRSIDPKEAELYSPMDIKSPISV</sequence>
<protein>
    <submittedName>
        <fullName evidence="3">Carbon-nitrogen hydrolase</fullName>
    </submittedName>
</protein>
<evidence type="ECO:0000256" key="1">
    <source>
        <dbReference type="SAM" id="MobiDB-lite"/>
    </source>
</evidence>
<feature type="compositionally biased region" description="Low complexity" evidence="1">
    <location>
        <begin position="688"/>
        <end position="699"/>
    </location>
</feature>
<reference evidence="3" key="2">
    <citation type="submission" date="2023-06" db="EMBL/GenBank/DDBJ databases">
        <authorList>
            <consortium name="Lawrence Berkeley National Laboratory"/>
            <person name="Haridas S."/>
            <person name="Hensen N."/>
            <person name="Bonometti L."/>
            <person name="Westerberg I."/>
            <person name="Brannstrom I.O."/>
            <person name="Guillou S."/>
            <person name="Cros-Aarteil S."/>
            <person name="Calhoun S."/>
            <person name="Kuo A."/>
            <person name="Mondo S."/>
            <person name="Pangilinan J."/>
            <person name="Riley R."/>
            <person name="LaButti K."/>
            <person name="Andreopoulos B."/>
            <person name="Lipzen A."/>
            <person name="Chen C."/>
            <person name="Yanf M."/>
            <person name="Daum C."/>
            <person name="Ng V."/>
            <person name="Clum A."/>
            <person name="Steindorff A."/>
            <person name="Ohm R."/>
            <person name="Martin F."/>
            <person name="Silar P."/>
            <person name="Natvig D."/>
            <person name="Lalanne C."/>
            <person name="Gautier V."/>
            <person name="Ament-velasquez S.L."/>
            <person name="Kruys A."/>
            <person name="Hutchinson M.I."/>
            <person name="Powell A.J."/>
            <person name="Barry K."/>
            <person name="Miller A.N."/>
            <person name="Grigoriev I.V."/>
            <person name="Debuchy R."/>
            <person name="Gladieux P."/>
            <person name="Thoren M.H."/>
            <person name="Johannesson H."/>
        </authorList>
    </citation>
    <scope>NUCLEOTIDE SEQUENCE</scope>
    <source>
        <strain evidence="3">CBS 232.78</strain>
    </source>
</reference>
<keyword evidence="4" id="KW-1185">Reference proteome</keyword>